<feature type="domain" description="Disease resistance protein At4g27190-like leucine-rich repeats" evidence="8">
    <location>
        <begin position="986"/>
        <end position="1123"/>
    </location>
</feature>
<dbReference type="InterPro" id="IPR032675">
    <property type="entry name" value="LRR_dom_sf"/>
</dbReference>
<evidence type="ECO:0000259" key="8">
    <source>
        <dbReference type="Pfam" id="PF23247"/>
    </source>
</evidence>
<name>A0A7J7HHG4_CAMSI</name>
<dbReference type="InterPro" id="IPR042197">
    <property type="entry name" value="Apaf_helical"/>
</dbReference>
<reference evidence="11 12" key="2">
    <citation type="submission" date="2020-07" db="EMBL/GenBank/DDBJ databases">
        <title>Genome assembly of wild tea tree DASZ reveals pedigree and selection history of tea varieties.</title>
        <authorList>
            <person name="Zhang W."/>
        </authorList>
    </citation>
    <scope>NUCLEOTIDE SEQUENCE [LARGE SCALE GENOMIC DNA]</scope>
    <source>
        <strain evidence="12">cv. G240</strain>
        <tissue evidence="11">Leaf</tissue>
    </source>
</reference>
<evidence type="ECO:0000259" key="10">
    <source>
        <dbReference type="Pfam" id="PF23598"/>
    </source>
</evidence>
<organism evidence="11 12">
    <name type="scientific">Camellia sinensis</name>
    <name type="common">Tea plant</name>
    <name type="synonym">Thea sinensis</name>
    <dbReference type="NCBI Taxonomy" id="4442"/>
    <lineage>
        <taxon>Eukaryota</taxon>
        <taxon>Viridiplantae</taxon>
        <taxon>Streptophyta</taxon>
        <taxon>Embryophyta</taxon>
        <taxon>Tracheophyta</taxon>
        <taxon>Spermatophyta</taxon>
        <taxon>Magnoliopsida</taxon>
        <taxon>eudicotyledons</taxon>
        <taxon>Gunneridae</taxon>
        <taxon>Pentapetalae</taxon>
        <taxon>asterids</taxon>
        <taxon>Ericales</taxon>
        <taxon>Theaceae</taxon>
        <taxon>Camellia</taxon>
    </lineage>
</organism>
<dbReference type="PANTHER" id="PTHR33463:SF209">
    <property type="entry name" value="DISEASE RESISTANCE PROTEIN RPS2-LIKE"/>
    <property type="match status" value="1"/>
</dbReference>
<keyword evidence="2" id="KW-0433">Leucine-rich repeat</keyword>
<dbReference type="InterPro" id="IPR027417">
    <property type="entry name" value="P-loop_NTPase"/>
</dbReference>
<dbReference type="PRINTS" id="PR00364">
    <property type="entry name" value="DISEASERSIST"/>
</dbReference>
<evidence type="ECO:0000256" key="2">
    <source>
        <dbReference type="ARBA" id="ARBA00022614"/>
    </source>
</evidence>
<dbReference type="Gene3D" id="3.40.50.300">
    <property type="entry name" value="P-loop containing nucleotide triphosphate hydrolases"/>
    <property type="match status" value="1"/>
</dbReference>
<evidence type="ECO:0008006" key="13">
    <source>
        <dbReference type="Google" id="ProtNLM"/>
    </source>
</evidence>
<feature type="domain" description="Disease resistance protein winged helix" evidence="9">
    <location>
        <begin position="560"/>
        <end position="627"/>
    </location>
</feature>
<reference evidence="12" key="1">
    <citation type="journal article" date="2020" name="Nat. Commun.">
        <title>Genome assembly of wild tea tree DASZ reveals pedigree and selection history of tea varieties.</title>
        <authorList>
            <person name="Zhang W."/>
            <person name="Zhang Y."/>
            <person name="Qiu H."/>
            <person name="Guo Y."/>
            <person name="Wan H."/>
            <person name="Zhang X."/>
            <person name="Scossa F."/>
            <person name="Alseekh S."/>
            <person name="Zhang Q."/>
            <person name="Wang P."/>
            <person name="Xu L."/>
            <person name="Schmidt M.H."/>
            <person name="Jia X."/>
            <person name="Li D."/>
            <person name="Zhu A."/>
            <person name="Guo F."/>
            <person name="Chen W."/>
            <person name="Ni D."/>
            <person name="Usadel B."/>
            <person name="Fernie A.R."/>
            <person name="Wen W."/>
        </authorList>
    </citation>
    <scope>NUCLEOTIDE SEQUENCE [LARGE SCALE GENOMIC DNA]</scope>
    <source>
        <strain evidence="12">cv. G240</strain>
    </source>
</reference>
<comment type="similarity">
    <text evidence="1">Belongs to the disease resistance NB-LRR family.</text>
</comment>
<dbReference type="GO" id="GO:0005524">
    <property type="term" value="F:ATP binding"/>
    <property type="evidence" value="ECO:0007669"/>
    <property type="project" value="UniProtKB-KW"/>
</dbReference>
<evidence type="ECO:0000256" key="5">
    <source>
        <dbReference type="ARBA" id="ARBA00022821"/>
    </source>
</evidence>
<dbReference type="GO" id="GO:0006952">
    <property type="term" value="P:defense response"/>
    <property type="evidence" value="ECO:0007669"/>
    <property type="project" value="UniProtKB-KW"/>
</dbReference>
<feature type="domain" description="Disease resistance R13L4/SHOC-2-like LRR" evidence="10">
    <location>
        <begin position="704"/>
        <end position="875"/>
    </location>
</feature>
<evidence type="ECO:0000259" key="7">
    <source>
        <dbReference type="Pfam" id="PF00931"/>
    </source>
</evidence>
<evidence type="ECO:0000259" key="9">
    <source>
        <dbReference type="Pfam" id="PF23559"/>
    </source>
</evidence>
<dbReference type="SUPFAM" id="SSF52540">
    <property type="entry name" value="P-loop containing nucleoside triphosphate hydrolases"/>
    <property type="match status" value="1"/>
</dbReference>
<dbReference type="Pfam" id="PF00931">
    <property type="entry name" value="NB-ARC"/>
    <property type="match status" value="1"/>
</dbReference>
<dbReference type="Gene3D" id="1.10.8.430">
    <property type="entry name" value="Helical domain of apoptotic protease-activating factors"/>
    <property type="match status" value="1"/>
</dbReference>
<evidence type="ECO:0000313" key="12">
    <source>
        <dbReference type="Proteomes" id="UP000593564"/>
    </source>
</evidence>
<dbReference type="EMBL" id="JACBKZ010000004">
    <property type="protein sequence ID" value="KAF5951438.1"/>
    <property type="molecule type" value="Genomic_DNA"/>
</dbReference>
<evidence type="ECO:0000256" key="6">
    <source>
        <dbReference type="ARBA" id="ARBA00022840"/>
    </source>
</evidence>
<dbReference type="Proteomes" id="UP000593564">
    <property type="component" value="Unassembled WGS sequence"/>
</dbReference>
<evidence type="ECO:0000256" key="1">
    <source>
        <dbReference type="ARBA" id="ARBA00008894"/>
    </source>
</evidence>
<dbReference type="Gene3D" id="1.10.10.10">
    <property type="entry name" value="Winged helix-like DNA-binding domain superfamily/Winged helix DNA-binding domain"/>
    <property type="match status" value="1"/>
</dbReference>
<evidence type="ECO:0000313" key="11">
    <source>
        <dbReference type="EMBL" id="KAF5951438.1"/>
    </source>
</evidence>
<gene>
    <name evidence="11" type="ORF">HYC85_009382</name>
</gene>
<dbReference type="Pfam" id="PF23247">
    <property type="entry name" value="LRR_RPS2"/>
    <property type="match status" value="1"/>
</dbReference>
<dbReference type="InterPro" id="IPR036388">
    <property type="entry name" value="WH-like_DNA-bd_sf"/>
</dbReference>
<dbReference type="Pfam" id="PF23598">
    <property type="entry name" value="LRR_14"/>
    <property type="match status" value="1"/>
</dbReference>
<keyword evidence="3" id="KW-0677">Repeat</keyword>
<evidence type="ECO:0000256" key="4">
    <source>
        <dbReference type="ARBA" id="ARBA00022741"/>
    </source>
</evidence>
<dbReference type="InterPro" id="IPR057135">
    <property type="entry name" value="At4g27190-like_LRR"/>
</dbReference>
<dbReference type="Pfam" id="PF23559">
    <property type="entry name" value="WHD_DRP"/>
    <property type="match status" value="1"/>
</dbReference>
<keyword evidence="4" id="KW-0547">Nucleotide-binding</keyword>
<proteinExistence type="inferred from homology"/>
<protein>
    <recommendedName>
        <fullName evidence="13">NB-ARC domain-containing protein</fullName>
    </recommendedName>
</protein>
<dbReference type="InterPro" id="IPR002182">
    <property type="entry name" value="NB-ARC"/>
</dbReference>
<dbReference type="SUPFAM" id="SSF52058">
    <property type="entry name" value="L domain-like"/>
    <property type="match status" value="1"/>
</dbReference>
<sequence>MCDNVSKAVMRVGRVDGTAVYFSNVRALVRQASVRGNVIDAYAEMLIDEQDTLNVVQRESLAAHGLFDVIGTQKVETPVESVVECPQQRSESLDCAIIVCAIMRQYVHHVDAVRSLQGGNCSVLRGNMVKIFVGDPVKRVLSFLMAETIAALGAAAGVMQAVSQAKPVFWDPLMTKVNHSENVEEIHYYLNDAVNNLVSVKTDFENEVERNKMKKPSEAYLEWNRRVMKIEEEVEELVANYKKPSKRFSFPSRSGFKEKMKKMYKRVINLRDEGEQIREKILVNRPPETVVNMRAPDIKKFETLQKSLEQILNLLKGNKVKGIRIHGPLGIGKTTIMLNLNNHEQVAKMFDIVIWLKVSKEGSKENLSRKCLQQEIVQRLQLKMRDTSNADEVAQRILTELKDKNYLLLLDDVKDDINLYEIGIPYSNNRSKIVLTTRLHHVCSSMVKKEIKVTYLSTDEAWKMFQDVLGSPKLVENPEIGPLAWRVCRECGGLPLLIEKVANTFKLKNDMYLWSEGLNSWRMWPEKECQGIREMYKLVKFCYNDLDEDRQKKCFLYGALYPEDIDINTNSLLECWAAEDLLGNDHGKTKTSVMIAHCILNRLMNVSLLEEGKSENHITMHKFIRQVALYIAEDDPECKYLVQTNRSLREAPDVKSWSDKYRISLGDNELVWLPDSPCCTMLSTLFLQKNLDLTEIPELFFKHMKNLRVLDLSHTGIILLPSSISMLISLKNLYLNDCKDLMELPSDIGELAQLEALDIRGSGVNNIPPHIEKLIHLRRLLVSFTKLRNGNATQEVAFGYNMISKLSRLEELVIDMKSPEQWFNEVVENIIKEVASLKELKILKFCISNKVVDFIKLVNMNLRICLSEATSLQSFMERSSGRNIRSIRFFQIFIGCQNSEHPEIPDFVKYERYIKYCNGAGSNFPTLDVLARANAFELVNHKDIKHLSDFGIASMKKVLGCLVESCDAIETIVGTVDNAEPVLPNLEDLYIKNLPRLESICKGPMQPGSLTKLTTLHLTSCQMMVKIFPLGVIQQLHELQYLRIEKCQEIEEIIAESDTVGNLDLLPKLKELILLEMQKLRSVCAFESLEWRSLEKIGILNCSVLFKLPFNKKNAAKLQTIEVEQQWWEALQWQNDEVKERLQKLLTFR</sequence>
<dbReference type="InterPro" id="IPR055414">
    <property type="entry name" value="LRR_R13L4/SHOC2-like"/>
</dbReference>
<feature type="domain" description="NB-ARC" evidence="7">
    <location>
        <begin position="305"/>
        <end position="468"/>
    </location>
</feature>
<evidence type="ECO:0000256" key="3">
    <source>
        <dbReference type="ARBA" id="ARBA00022737"/>
    </source>
</evidence>
<dbReference type="GO" id="GO:0043531">
    <property type="term" value="F:ADP binding"/>
    <property type="evidence" value="ECO:0007669"/>
    <property type="project" value="InterPro"/>
</dbReference>
<dbReference type="PANTHER" id="PTHR33463">
    <property type="entry name" value="NB-ARC DOMAIN-CONTAINING PROTEIN-RELATED"/>
    <property type="match status" value="1"/>
</dbReference>
<keyword evidence="5" id="KW-0611">Plant defense</keyword>
<accession>A0A7J7HHG4</accession>
<dbReference type="Gene3D" id="3.80.10.10">
    <property type="entry name" value="Ribonuclease Inhibitor"/>
    <property type="match status" value="2"/>
</dbReference>
<dbReference type="InterPro" id="IPR050905">
    <property type="entry name" value="Plant_NBS-LRR"/>
</dbReference>
<comment type="caution">
    <text evidence="11">The sequence shown here is derived from an EMBL/GenBank/DDBJ whole genome shotgun (WGS) entry which is preliminary data.</text>
</comment>
<keyword evidence="6" id="KW-0067">ATP-binding</keyword>
<dbReference type="InterPro" id="IPR058922">
    <property type="entry name" value="WHD_DRP"/>
</dbReference>
<dbReference type="FunFam" id="1.10.10.10:FF:000322">
    <property type="entry name" value="Probable disease resistance protein At1g63360"/>
    <property type="match status" value="1"/>
</dbReference>
<dbReference type="AlphaFoldDB" id="A0A7J7HHG4"/>
<keyword evidence="12" id="KW-1185">Reference proteome</keyword>